<protein>
    <recommendedName>
        <fullName evidence="4">5-bromo-4-chloroindolyl phosphate hydrolysis protein</fullName>
    </recommendedName>
</protein>
<sequence length="174" mass="20482">MSQIMEENMYYFYFTIIVLALILILSTTQILKLNHLKAEQRSAVRDFQKLHKMSDSELLLFKNEMTAAKGHIVAIEEIIQKQPKLKQDEELLTAVEKAKKIFKQLMADPRDLTHFDNFLYRNLPTLQLLLEKYNENGDKLNEVLALSYQNIDLDFQKLQSEEQEKIEEAEAFIK</sequence>
<name>A0A4S3B5K3_9ENTE</name>
<organism evidence="2 3">
    <name type="scientific">Vagococcus silagei</name>
    <dbReference type="NCBI Taxonomy" id="2508885"/>
    <lineage>
        <taxon>Bacteria</taxon>
        <taxon>Bacillati</taxon>
        <taxon>Bacillota</taxon>
        <taxon>Bacilli</taxon>
        <taxon>Lactobacillales</taxon>
        <taxon>Enterococcaceae</taxon>
        <taxon>Vagococcus</taxon>
    </lineage>
</organism>
<dbReference type="InterPro" id="IPR018770">
    <property type="entry name" value="ChloroindolylP_hydrolase"/>
</dbReference>
<dbReference type="OrthoDB" id="2194232at2"/>
<evidence type="ECO:0000313" key="3">
    <source>
        <dbReference type="Proteomes" id="UP000310506"/>
    </source>
</evidence>
<accession>A0A4S3B5K3</accession>
<dbReference type="Proteomes" id="UP000310506">
    <property type="component" value="Unassembled WGS sequence"/>
</dbReference>
<dbReference type="AlphaFoldDB" id="A0A4S3B5K3"/>
<keyword evidence="1" id="KW-0472">Membrane</keyword>
<dbReference type="Pfam" id="PF10112">
    <property type="entry name" value="Halogen_Hydrol"/>
    <property type="match status" value="1"/>
</dbReference>
<evidence type="ECO:0008006" key="4">
    <source>
        <dbReference type="Google" id="ProtNLM"/>
    </source>
</evidence>
<gene>
    <name evidence="2" type="ORF">ESZ54_01475</name>
</gene>
<keyword evidence="3" id="KW-1185">Reference proteome</keyword>
<reference evidence="2 3" key="1">
    <citation type="submission" date="2019-01" db="EMBL/GenBank/DDBJ databases">
        <title>Vagococcus silagei sp. nov. isolated from brewer's grain.</title>
        <authorList>
            <person name="Guu J.-R."/>
        </authorList>
    </citation>
    <scope>NUCLEOTIDE SEQUENCE [LARGE SCALE GENOMIC DNA]</scope>
    <source>
        <strain evidence="2 3">2B-2</strain>
    </source>
</reference>
<dbReference type="EMBL" id="SDGV01000003">
    <property type="protein sequence ID" value="THB62162.1"/>
    <property type="molecule type" value="Genomic_DNA"/>
</dbReference>
<feature type="transmembrane region" description="Helical" evidence="1">
    <location>
        <begin position="12"/>
        <end position="31"/>
    </location>
</feature>
<proteinExistence type="predicted"/>
<evidence type="ECO:0000313" key="2">
    <source>
        <dbReference type="EMBL" id="THB62162.1"/>
    </source>
</evidence>
<keyword evidence="1" id="KW-0812">Transmembrane</keyword>
<comment type="caution">
    <text evidence="2">The sequence shown here is derived from an EMBL/GenBank/DDBJ whole genome shotgun (WGS) entry which is preliminary data.</text>
</comment>
<evidence type="ECO:0000256" key="1">
    <source>
        <dbReference type="SAM" id="Phobius"/>
    </source>
</evidence>
<keyword evidence="1" id="KW-1133">Transmembrane helix</keyword>